<dbReference type="OrthoDB" id="5244108at2"/>
<keyword evidence="1 4" id="KW-0413">Isomerase</keyword>
<dbReference type="EMBL" id="FNVO01000002">
    <property type="protein sequence ID" value="SEF86281.1"/>
    <property type="molecule type" value="Genomic_DNA"/>
</dbReference>
<dbReference type="SUPFAM" id="SSF52833">
    <property type="entry name" value="Thioredoxin-like"/>
    <property type="match status" value="1"/>
</dbReference>
<proteinExistence type="inferred from homology"/>
<evidence type="ECO:0000313" key="5">
    <source>
        <dbReference type="Proteomes" id="UP000236723"/>
    </source>
</evidence>
<dbReference type="GO" id="GO:0006749">
    <property type="term" value="P:glutathione metabolic process"/>
    <property type="evidence" value="ECO:0007669"/>
    <property type="project" value="TreeGrafter"/>
</dbReference>
<keyword evidence="5" id="KW-1185">Reference proteome</keyword>
<gene>
    <name evidence="4" type="ORF">SAMN04489712_102311</name>
</gene>
<dbReference type="InterPro" id="IPR014440">
    <property type="entry name" value="HCCAis_GSTk"/>
</dbReference>
<feature type="active site" description="Nucleophile" evidence="2">
    <location>
        <position position="13"/>
    </location>
</feature>
<sequence length="212" mass="24717">MKRKPRLYFCFRSPFSWMALRRLEELLPEAPELIDYYPYWEPDEPMMAALNARGAEFHYAQMSKAKHLYILADTKRLAKRFGYSMAWPVDIDPWWELPHLAWIKASHHGLEREFYRVVTEARWERAENICDPAVIHRLAASIGLDGDELVAAAEDPAIRAEGLDKLVAHYEDDVFGVPYFKLGRHRFWGVDRLEDFVAALNAARQEIRGVTP</sequence>
<dbReference type="GO" id="GO:0004364">
    <property type="term" value="F:glutathione transferase activity"/>
    <property type="evidence" value="ECO:0007669"/>
    <property type="project" value="TreeGrafter"/>
</dbReference>
<dbReference type="GO" id="GO:0004602">
    <property type="term" value="F:glutathione peroxidase activity"/>
    <property type="evidence" value="ECO:0007669"/>
    <property type="project" value="TreeGrafter"/>
</dbReference>
<dbReference type="EC" id="5.99.1.4" evidence="1"/>
<evidence type="ECO:0000313" key="4">
    <source>
        <dbReference type="EMBL" id="SEF86281.1"/>
    </source>
</evidence>
<dbReference type="GO" id="GO:0018845">
    <property type="term" value="F:2-hydroxychromene-2-carboxylate isomerase activity"/>
    <property type="evidence" value="ECO:0007669"/>
    <property type="project" value="UniProtKB-UniRule"/>
</dbReference>
<dbReference type="PANTHER" id="PTHR42943:SF13">
    <property type="entry name" value="GLUTATHIONE S-TRANSFERASE KAPPA-RELATED"/>
    <property type="match status" value="1"/>
</dbReference>
<dbReference type="Pfam" id="PF01323">
    <property type="entry name" value="DSBA"/>
    <property type="match status" value="1"/>
</dbReference>
<evidence type="ECO:0000259" key="3">
    <source>
        <dbReference type="Pfam" id="PF01323"/>
    </source>
</evidence>
<reference evidence="5" key="1">
    <citation type="submission" date="2016-10" db="EMBL/GenBank/DDBJ databases">
        <authorList>
            <person name="Varghese N."/>
            <person name="Submissions S."/>
        </authorList>
    </citation>
    <scope>NUCLEOTIDE SEQUENCE [LARGE SCALE GENOMIC DNA]</scope>
    <source>
        <strain evidence="5">DSM 43163</strain>
    </source>
</reference>
<evidence type="ECO:0000256" key="2">
    <source>
        <dbReference type="PIRSR" id="PIRSR006386-1"/>
    </source>
</evidence>
<dbReference type="AlphaFoldDB" id="A0A1H5VHK4"/>
<protein>
    <recommendedName>
        <fullName evidence="1">2-hydroxychromene-2-carboxylate isomerase</fullName>
        <ecNumber evidence="1">5.99.1.4</ecNumber>
    </recommendedName>
</protein>
<comment type="catalytic activity">
    <reaction evidence="1">
        <text>2-hydroxychromene-2-carboxylate = (3E)-4-(2-hydroxyphenyl)-2-oxobut-3-enoate</text>
        <dbReference type="Rhea" id="RHEA:27401"/>
        <dbReference type="ChEBI" id="CHEBI:59350"/>
        <dbReference type="ChEBI" id="CHEBI:59353"/>
        <dbReference type="EC" id="5.99.1.4"/>
    </reaction>
</comment>
<dbReference type="InterPro" id="IPR036249">
    <property type="entry name" value="Thioredoxin-like_sf"/>
</dbReference>
<comment type="similarity">
    <text evidence="1">Belongs to the GST superfamily. NadH family.</text>
</comment>
<dbReference type="Proteomes" id="UP000236723">
    <property type="component" value="Unassembled WGS sequence"/>
</dbReference>
<dbReference type="InterPro" id="IPR051924">
    <property type="entry name" value="GST_Kappa/NadH"/>
</dbReference>
<organism evidence="4 5">
    <name type="scientific">Thermomonospora echinospora</name>
    <dbReference type="NCBI Taxonomy" id="1992"/>
    <lineage>
        <taxon>Bacteria</taxon>
        <taxon>Bacillati</taxon>
        <taxon>Actinomycetota</taxon>
        <taxon>Actinomycetes</taxon>
        <taxon>Streptosporangiales</taxon>
        <taxon>Thermomonosporaceae</taxon>
        <taxon>Thermomonospora</taxon>
    </lineage>
</organism>
<dbReference type="InterPro" id="IPR001853">
    <property type="entry name" value="DSBA-like_thioredoxin_dom"/>
</dbReference>
<feature type="domain" description="DSBA-like thioredoxin" evidence="3">
    <location>
        <begin position="7"/>
        <end position="200"/>
    </location>
</feature>
<accession>A0A1H5VHK4</accession>
<dbReference type="PIRSF" id="PIRSF006386">
    <property type="entry name" value="HCCAis_GSTk"/>
    <property type="match status" value="1"/>
</dbReference>
<evidence type="ECO:0000256" key="1">
    <source>
        <dbReference type="PIRNR" id="PIRNR006386"/>
    </source>
</evidence>
<name>A0A1H5VHK4_9ACTN</name>
<dbReference type="RefSeq" id="WP_103936579.1">
    <property type="nucleotide sequence ID" value="NZ_FNVO01000002.1"/>
</dbReference>
<dbReference type="Gene3D" id="3.40.30.10">
    <property type="entry name" value="Glutaredoxin"/>
    <property type="match status" value="1"/>
</dbReference>
<dbReference type="PANTHER" id="PTHR42943">
    <property type="entry name" value="GLUTATHIONE S-TRANSFERASE KAPPA"/>
    <property type="match status" value="1"/>
</dbReference>